<feature type="domain" description="Acyl-CoA dehydrogenase/oxidase N-terminal" evidence="2">
    <location>
        <begin position="2"/>
        <end position="115"/>
    </location>
</feature>
<evidence type="ECO:0000259" key="2">
    <source>
        <dbReference type="Pfam" id="PF02771"/>
    </source>
</evidence>
<dbReference type="Proteomes" id="UP000774617">
    <property type="component" value="Unassembled WGS sequence"/>
</dbReference>
<dbReference type="PANTHER" id="PTHR43884">
    <property type="entry name" value="ACYL-COA DEHYDROGENASE"/>
    <property type="match status" value="1"/>
</dbReference>
<comment type="caution">
    <text evidence="3">The sequence shown here is derived from an EMBL/GenBank/DDBJ whole genome shotgun (WGS) entry which is preliminary data.</text>
</comment>
<accession>A0ABQ8FSV4</accession>
<name>A0ABQ8FSV4_9PEZI</name>
<dbReference type="EMBL" id="JAGTJR010000062">
    <property type="protein sequence ID" value="KAH7024269.1"/>
    <property type="molecule type" value="Genomic_DNA"/>
</dbReference>
<evidence type="ECO:0000313" key="4">
    <source>
        <dbReference type="Proteomes" id="UP000774617"/>
    </source>
</evidence>
<protein>
    <submittedName>
        <fullName evidence="3">Acyl-CoA dehydrogenase/oxidase</fullName>
    </submittedName>
</protein>
<dbReference type="Gene3D" id="1.10.540.10">
    <property type="entry name" value="Acyl-CoA dehydrogenase/oxidase, N-terminal domain"/>
    <property type="match status" value="1"/>
</dbReference>
<reference evidence="3 4" key="1">
    <citation type="journal article" date="2021" name="Nat. Commun.">
        <title>Genetic determinants of endophytism in the Arabidopsis root mycobiome.</title>
        <authorList>
            <person name="Mesny F."/>
            <person name="Miyauchi S."/>
            <person name="Thiergart T."/>
            <person name="Pickel B."/>
            <person name="Atanasova L."/>
            <person name="Karlsson M."/>
            <person name="Huettel B."/>
            <person name="Barry K.W."/>
            <person name="Haridas S."/>
            <person name="Chen C."/>
            <person name="Bauer D."/>
            <person name="Andreopoulos W."/>
            <person name="Pangilinan J."/>
            <person name="LaButti K."/>
            <person name="Riley R."/>
            <person name="Lipzen A."/>
            <person name="Clum A."/>
            <person name="Drula E."/>
            <person name="Henrissat B."/>
            <person name="Kohler A."/>
            <person name="Grigoriev I.V."/>
            <person name="Martin F.M."/>
            <person name="Hacquard S."/>
        </authorList>
    </citation>
    <scope>NUCLEOTIDE SEQUENCE [LARGE SCALE GENOMIC DNA]</scope>
    <source>
        <strain evidence="3 4">MPI-SDFR-AT-0080</strain>
    </source>
</reference>
<sequence>LTDSQRTVRQAISKICARFPYEYWLECDNKKRWPDEFTTAIAKDGWLGICIPSEYGGSDMGLTEAVTMMQTISESGGGFSATSSVHMNIFGLSPVVKYGTEEQKKRFSPPLIEGKDTACFAVTEPNAGLDTLKLQSTATPIPPTPPPTSSMEVRLGPQPLNAPSKSSSSSAPPPKSGDQASRGLSLFYTPLERAAISIVERYLRECLIPRIALVSREMCLNYIGERVLGLPKSY</sequence>
<dbReference type="InterPro" id="IPR046373">
    <property type="entry name" value="Acyl-CoA_Oxase/DH_mid-dom_sf"/>
</dbReference>
<feature type="non-terminal residue" evidence="3">
    <location>
        <position position="1"/>
    </location>
</feature>
<dbReference type="InterPro" id="IPR037069">
    <property type="entry name" value="AcylCoA_DH/ox_N_sf"/>
</dbReference>
<dbReference type="InterPro" id="IPR013786">
    <property type="entry name" value="AcylCoA_DH/ox_N"/>
</dbReference>
<dbReference type="InterPro" id="IPR009100">
    <property type="entry name" value="AcylCoA_DH/oxidase_NM_dom_sf"/>
</dbReference>
<proteinExistence type="predicted"/>
<feature type="region of interest" description="Disordered" evidence="1">
    <location>
        <begin position="131"/>
        <end position="181"/>
    </location>
</feature>
<keyword evidence="4" id="KW-1185">Reference proteome</keyword>
<evidence type="ECO:0000256" key="1">
    <source>
        <dbReference type="SAM" id="MobiDB-lite"/>
    </source>
</evidence>
<dbReference type="PANTHER" id="PTHR43884:SF12">
    <property type="entry name" value="ISOVALERYL-COA DEHYDROGENASE, MITOCHONDRIAL-RELATED"/>
    <property type="match status" value="1"/>
</dbReference>
<evidence type="ECO:0000313" key="3">
    <source>
        <dbReference type="EMBL" id="KAH7024269.1"/>
    </source>
</evidence>
<gene>
    <name evidence="3" type="ORF">B0J12DRAFT_585529</name>
</gene>
<organism evidence="3 4">
    <name type="scientific">Macrophomina phaseolina</name>
    <dbReference type="NCBI Taxonomy" id="35725"/>
    <lineage>
        <taxon>Eukaryota</taxon>
        <taxon>Fungi</taxon>
        <taxon>Dikarya</taxon>
        <taxon>Ascomycota</taxon>
        <taxon>Pezizomycotina</taxon>
        <taxon>Dothideomycetes</taxon>
        <taxon>Dothideomycetes incertae sedis</taxon>
        <taxon>Botryosphaeriales</taxon>
        <taxon>Botryosphaeriaceae</taxon>
        <taxon>Macrophomina</taxon>
    </lineage>
</organism>
<dbReference type="SUPFAM" id="SSF56645">
    <property type="entry name" value="Acyl-CoA dehydrogenase NM domain-like"/>
    <property type="match status" value="1"/>
</dbReference>
<dbReference type="Gene3D" id="2.40.110.10">
    <property type="entry name" value="Butyryl-CoA Dehydrogenase, subunit A, domain 2"/>
    <property type="match status" value="1"/>
</dbReference>
<dbReference type="Pfam" id="PF02771">
    <property type="entry name" value="Acyl-CoA_dh_N"/>
    <property type="match status" value="1"/>
</dbReference>